<feature type="transmembrane region" description="Helical" evidence="1">
    <location>
        <begin position="202"/>
        <end position="221"/>
    </location>
</feature>
<feature type="transmembrane region" description="Helical" evidence="1">
    <location>
        <begin position="233"/>
        <end position="250"/>
    </location>
</feature>
<sequence>MDSDTMRAQSAHYKPTININQAPPLAGPALFLISAWISLMLAAERTITDPQQWRNARLGSDGTLITVHLVTLGFLTMTMFGILYQWIPVVFDRPPVPLKLIIIHWFLYSAGLGLFLLGFSSGRGTLLAAGASVLALSIVVFTSFMGKRLVQSSRKADALTFSLIIALAAINATWIFGLSMALGMAGITAYPNVLSEHLNTAWAGWIVMLVLAVQVKLLPMFSMARMDSLRPGLPIGLAAGGLIMQYVAAARPALELLPVLFWLAAGITVLWQLHMLWHHRQSPNRDGVFAGVILGWILWIGAAIALLLHPELSIFLVALGAITFIFSYQSRIIPFLIALFVGRRLPGPVFKTFFMAQRFNSPMLPVISAVWSLALSAAWIGGIQARNPGLLEWAGVLLFLWPVYHALFIVQRILHAAKAARRPQEGNANKNHD</sequence>
<feature type="transmembrane region" description="Helical" evidence="1">
    <location>
        <begin position="21"/>
        <end position="43"/>
    </location>
</feature>
<evidence type="ECO:0000313" key="3">
    <source>
        <dbReference type="Proteomes" id="UP000242699"/>
    </source>
</evidence>
<reference evidence="2 3" key="1">
    <citation type="journal article" date="2014" name="BMC Genomics">
        <title>Comparison of environmental and isolate Sulfobacillus genomes reveals diverse carbon, sulfur, nitrogen, and hydrogen metabolisms.</title>
        <authorList>
            <person name="Justice N.B."/>
            <person name="Norman A."/>
            <person name="Brown C.T."/>
            <person name="Singh A."/>
            <person name="Thomas B.C."/>
            <person name="Banfield J.F."/>
        </authorList>
    </citation>
    <scope>NUCLEOTIDE SEQUENCE [LARGE SCALE GENOMIC DNA]</scope>
    <source>
        <strain evidence="2">AMDSBA1</strain>
    </source>
</reference>
<feature type="transmembrane region" description="Helical" evidence="1">
    <location>
        <begin position="96"/>
        <end position="119"/>
    </location>
</feature>
<dbReference type="Proteomes" id="UP000242699">
    <property type="component" value="Unassembled WGS sequence"/>
</dbReference>
<feature type="transmembrane region" description="Helical" evidence="1">
    <location>
        <begin position="362"/>
        <end position="381"/>
    </location>
</feature>
<feature type="transmembrane region" description="Helical" evidence="1">
    <location>
        <begin position="125"/>
        <end position="146"/>
    </location>
</feature>
<feature type="transmembrane region" description="Helical" evidence="1">
    <location>
        <begin position="256"/>
        <end position="276"/>
    </location>
</feature>
<name>A0A2T2X9Q4_9FIRM</name>
<feature type="transmembrane region" description="Helical" evidence="1">
    <location>
        <begin position="288"/>
        <end position="308"/>
    </location>
</feature>
<dbReference type="AlphaFoldDB" id="A0A2T2X9Q4"/>
<keyword evidence="1" id="KW-0472">Membrane</keyword>
<feature type="transmembrane region" description="Helical" evidence="1">
    <location>
        <begin position="158"/>
        <end position="182"/>
    </location>
</feature>
<proteinExistence type="predicted"/>
<evidence type="ECO:0000313" key="2">
    <source>
        <dbReference type="EMBL" id="PSR31176.1"/>
    </source>
</evidence>
<dbReference type="EMBL" id="PXYT01000004">
    <property type="protein sequence ID" value="PSR31176.1"/>
    <property type="molecule type" value="Genomic_DNA"/>
</dbReference>
<evidence type="ECO:0008006" key="4">
    <source>
        <dbReference type="Google" id="ProtNLM"/>
    </source>
</evidence>
<organism evidence="2 3">
    <name type="scientific">Sulfobacillus benefaciens</name>
    <dbReference type="NCBI Taxonomy" id="453960"/>
    <lineage>
        <taxon>Bacteria</taxon>
        <taxon>Bacillati</taxon>
        <taxon>Bacillota</taxon>
        <taxon>Clostridia</taxon>
        <taxon>Eubacteriales</taxon>
        <taxon>Clostridiales Family XVII. Incertae Sedis</taxon>
        <taxon>Sulfobacillus</taxon>
    </lineage>
</organism>
<keyword evidence="1" id="KW-1133">Transmembrane helix</keyword>
<comment type="caution">
    <text evidence="2">The sequence shown here is derived from an EMBL/GenBank/DDBJ whole genome shotgun (WGS) entry which is preliminary data.</text>
</comment>
<keyword evidence="1" id="KW-0812">Transmembrane</keyword>
<dbReference type="SUPFAM" id="SSF81442">
    <property type="entry name" value="Cytochrome c oxidase subunit I-like"/>
    <property type="match status" value="1"/>
</dbReference>
<dbReference type="InterPro" id="IPR036927">
    <property type="entry name" value="Cyt_c_oxase-like_su1_sf"/>
</dbReference>
<evidence type="ECO:0000256" key="1">
    <source>
        <dbReference type="SAM" id="Phobius"/>
    </source>
</evidence>
<feature type="transmembrane region" description="Helical" evidence="1">
    <location>
        <begin position="393"/>
        <end position="414"/>
    </location>
</feature>
<accession>A0A2T2X9Q4</accession>
<protein>
    <recommendedName>
        <fullName evidence="4">NnrS family protein</fullName>
    </recommendedName>
</protein>
<gene>
    <name evidence="2" type="ORF">C7B43_03500</name>
</gene>
<feature type="transmembrane region" description="Helical" evidence="1">
    <location>
        <begin position="63"/>
        <end position="84"/>
    </location>
</feature>
<feature type="transmembrane region" description="Helical" evidence="1">
    <location>
        <begin position="314"/>
        <end position="341"/>
    </location>
</feature>